<dbReference type="Proteomes" id="UP000253628">
    <property type="component" value="Unassembled WGS sequence"/>
</dbReference>
<feature type="region of interest" description="Disordered" evidence="1">
    <location>
        <begin position="619"/>
        <end position="651"/>
    </location>
</feature>
<sequence>MWTRRSVLHSSIPTALWPTVNCAVMKPDQVTLFTARRDAMELYFANENIKYIEQRTGVSQFKLSRMAQRCLQLAPDGRIYGFRALIPHIRIGRYHRKAEVNKKRRHQQGGQAGALGLLLERFPDIEDELVLCIRQDSKLKRISEFKLRPKDLHRVFIQCLKSKGVSESDWPFTTVYLGLRTIQKYMAYVLNENFSKSVMSREGPAAVAHLNVGTGHAPFLTFVEPYDAVEIDAYRIDAHLTVAFLTPEGTETEVLLERLWLIAAVDRASTAIIGFDLVYRSEVNSDNVLKVIRDAVTKKWQPKALSLPLNYPLGGGLPSGVIPEAYGAVWSLLLLDGALAHLARAVHDRARTELGFIITWGSPGHFERRPNVERTFRRIADDLFKRLPSTTGANPYNGRAQDGEVEALRLKIRADDIEQILDVYVAQHNSTPCEGISYLTPLDFIRHFLANQDSGFILRPLPERTKGDTQMFSVTQEVTVRGSIADGRRPYIQLDRVHYTSPVLVELGNLIGEKLLVEIDEDDMRQVKAYLKNGAELGFLTAKGRWSTTKHSRRTRKAINSLMSKRVLAISEFDDPVRVYLAHLSMQQKQRSTSPLPRKQATNATRIAKEASLPLEIRTTSGAQRENSVGINQVAPTTPGRRSLMDKEPPVLRLVRNRK</sequence>
<evidence type="ECO:0000313" key="3">
    <source>
        <dbReference type="Proteomes" id="UP000253628"/>
    </source>
</evidence>
<keyword evidence="3" id="KW-1185">Reference proteome</keyword>
<protein>
    <recommendedName>
        <fullName evidence="4">Integrase catalytic domain-containing protein</fullName>
    </recommendedName>
</protein>
<gene>
    <name evidence="2" type="ORF">DFR37_12627</name>
</gene>
<evidence type="ECO:0000313" key="2">
    <source>
        <dbReference type="EMBL" id="RBP33636.1"/>
    </source>
</evidence>
<evidence type="ECO:0008006" key="4">
    <source>
        <dbReference type="Google" id="ProtNLM"/>
    </source>
</evidence>
<evidence type="ECO:0000256" key="1">
    <source>
        <dbReference type="SAM" id="MobiDB-lite"/>
    </source>
</evidence>
<feature type="compositionally biased region" description="Polar residues" evidence="1">
    <location>
        <begin position="619"/>
        <end position="636"/>
    </location>
</feature>
<proteinExistence type="predicted"/>
<comment type="caution">
    <text evidence="2">The sequence shown here is derived from an EMBL/GenBank/DDBJ whole genome shotgun (WGS) entry which is preliminary data.</text>
</comment>
<dbReference type="Gene3D" id="3.30.420.10">
    <property type="entry name" value="Ribonuclease H-like superfamily/Ribonuclease H"/>
    <property type="match status" value="1"/>
</dbReference>
<organism evidence="2 3">
    <name type="scientific">Eoetvoesiella caeni</name>
    <dbReference type="NCBI Taxonomy" id="645616"/>
    <lineage>
        <taxon>Bacteria</taxon>
        <taxon>Pseudomonadati</taxon>
        <taxon>Pseudomonadota</taxon>
        <taxon>Betaproteobacteria</taxon>
        <taxon>Burkholderiales</taxon>
        <taxon>Alcaligenaceae</taxon>
        <taxon>Eoetvoesiella</taxon>
    </lineage>
</organism>
<dbReference type="AlphaFoldDB" id="A0A366GY10"/>
<reference evidence="2 3" key="1">
    <citation type="submission" date="2018-06" db="EMBL/GenBank/DDBJ databases">
        <title>Genomic Encyclopedia of Type Strains, Phase IV (KMG-IV): sequencing the most valuable type-strain genomes for metagenomic binning, comparative biology and taxonomic classification.</title>
        <authorList>
            <person name="Goeker M."/>
        </authorList>
    </citation>
    <scope>NUCLEOTIDE SEQUENCE [LARGE SCALE GENOMIC DNA]</scope>
    <source>
        <strain evidence="2 3">DSM 25520</strain>
    </source>
</reference>
<accession>A0A366GY10</accession>
<dbReference type="EMBL" id="QNRQ01000026">
    <property type="protein sequence ID" value="RBP33636.1"/>
    <property type="molecule type" value="Genomic_DNA"/>
</dbReference>
<dbReference type="GO" id="GO:0003676">
    <property type="term" value="F:nucleic acid binding"/>
    <property type="evidence" value="ECO:0007669"/>
    <property type="project" value="InterPro"/>
</dbReference>
<name>A0A366GY10_9BURK</name>
<dbReference type="InterPro" id="IPR036397">
    <property type="entry name" value="RNaseH_sf"/>
</dbReference>